<keyword evidence="3" id="KW-1185">Reference proteome</keyword>
<protein>
    <submittedName>
        <fullName evidence="2">Uncharacterized protein</fullName>
    </submittedName>
</protein>
<dbReference type="OrthoDB" id="431804at2759"/>
<evidence type="ECO:0000256" key="1">
    <source>
        <dbReference type="SAM" id="MobiDB-lite"/>
    </source>
</evidence>
<dbReference type="Proteomes" id="UP000604046">
    <property type="component" value="Unassembled WGS sequence"/>
</dbReference>
<dbReference type="SUPFAM" id="SSF53474">
    <property type="entry name" value="alpha/beta-Hydrolases"/>
    <property type="match status" value="1"/>
</dbReference>
<comment type="caution">
    <text evidence="2">The sequence shown here is derived from an EMBL/GenBank/DDBJ whole genome shotgun (WGS) entry which is preliminary data.</text>
</comment>
<gene>
    <name evidence="2" type="ORF">SNAT2548_LOCUS27006</name>
</gene>
<reference evidence="2" key="1">
    <citation type="submission" date="2021-02" db="EMBL/GenBank/DDBJ databases">
        <authorList>
            <person name="Dougan E. K."/>
            <person name="Rhodes N."/>
            <person name="Thang M."/>
            <person name="Chan C."/>
        </authorList>
    </citation>
    <scope>NUCLEOTIDE SEQUENCE</scope>
</reference>
<dbReference type="InterPro" id="IPR029058">
    <property type="entry name" value="AB_hydrolase_fold"/>
</dbReference>
<dbReference type="EMBL" id="CAJNDS010002450">
    <property type="protein sequence ID" value="CAE7481017.1"/>
    <property type="molecule type" value="Genomic_DNA"/>
</dbReference>
<evidence type="ECO:0000313" key="2">
    <source>
        <dbReference type="EMBL" id="CAE7481017.1"/>
    </source>
</evidence>
<dbReference type="AlphaFoldDB" id="A0A812SEM3"/>
<name>A0A812SEM3_9DINO</name>
<sequence>MAQADGAWFTKRAADFVPAAAKPEGGKKRVSNQSRIEPPANPHPVENTLLVLPKLAVQELKIEPNMSDKGDETKTLWFGRVWELRELLRVQNDEHLTRTNADKSMSELQLKEAEKKALDALLHAKEYRNILTKMAARFKGVVARRKNSLCVLDRLKNAYLKGTVVYAHGSGGCSWDNLRFGRMFARMGMLFICPDGFAYPKHTDLGKLRHKDVQPIKQATDDVDYWSPDLVYASGADGENTYSTKADSVLQDADKFRELYERCYQMRRRELHWTIEKLPRWIRMQGFYLGGCSEGAMTVSRFDDQRYGDQLLGRFIISFSIEYCYFTPTPEDGRLGGNLDVPTLNIIGTEDEFFGAKNSVAALVQADKERGFGDVKLDGHGFDTMMEQEVSTGLVCYMEGAMHGPCPTHDNFIRRLFSTFFTRPQDIWKIDQLWAIDDRLTGWVEVLKKRTKGQKLALVHVPLMDHSKLTLDEVDELRVTQKRRDVLEANKGHQEHMEEAAKAKKAILESVQKRQQQSK</sequence>
<dbReference type="Gene3D" id="3.40.50.1820">
    <property type="entry name" value="alpha/beta hydrolase"/>
    <property type="match status" value="1"/>
</dbReference>
<evidence type="ECO:0000313" key="3">
    <source>
        <dbReference type="Proteomes" id="UP000604046"/>
    </source>
</evidence>
<accession>A0A812SEM3</accession>
<proteinExistence type="predicted"/>
<organism evidence="2 3">
    <name type="scientific">Symbiodinium natans</name>
    <dbReference type="NCBI Taxonomy" id="878477"/>
    <lineage>
        <taxon>Eukaryota</taxon>
        <taxon>Sar</taxon>
        <taxon>Alveolata</taxon>
        <taxon>Dinophyceae</taxon>
        <taxon>Suessiales</taxon>
        <taxon>Symbiodiniaceae</taxon>
        <taxon>Symbiodinium</taxon>
    </lineage>
</organism>
<feature type="region of interest" description="Disordered" evidence="1">
    <location>
        <begin position="20"/>
        <end position="45"/>
    </location>
</feature>